<dbReference type="EMBL" id="CANHGI010000002">
    <property type="protein sequence ID" value="CAI5443124.1"/>
    <property type="molecule type" value="Genomic_DNA"/>
</dbReference>
<comment type="caution">
    <text evidence="1">The sequence shown here is derived from an EMBL/GenBank/DDBJ whole genome shotgun (WGS) entry which is preliminary data.</text>
</comment>
<protein>
    <submittedName>
        <fullName evidence="1">Uncharacterized protein</fullName>
    </submittedName>
</protein>
<name>A0A9P1MWR7_9PELO</name>
<sequence length="534" mass="63838">MSLTPSMFQTIVERCVLRNFITQKFKDEIKRMEENGEKLDESSNKRLLGMLFENDLEMKIYYEDPKTIMGDFYKYYTMSQNADYLGFSNSIDYKSRPAMLESISEVSFMSKLDTYFFFLLSSEVKCKFYAKSIENRIKRELQGKYELVPQHRKHEQYPVNTTIENSRKVDVILFNTVDELFNLLSKYYNKEYDEELLRELRKFLETENKSKPIIENRDFYNKICCDHANFKTAIDAIFFQEDGGILNQKPSAVVRFFTDKNITGGCFFAKELENALDVAMMEKHKKPFPKGLFPVETEEDRKLGILRVVEWKTFENILKILKLDETDLHIIEVEADYTSRSIQIPVITPYGTYACFAKNAFENVFDQVSVGVKIFRSMTEQNVPHVFHWFENLADIFDFLRKYRYFIETWKIDEIINNAYIDLKQYSTEPIYQIPDKTYNRDKARKELYKLSPNYMEQCGFKLRCDFELKTIKKKTMLTKSVIMKKYEEIMFLSFKWVIRKFDYFEKHQCLDETDQREEMFEVMNSLKIEHVPI</sequence>
<proteinExistence type="predicted"/>
<organism evidence="1 2">
    <name type="scientific">Caenorhabditis angaria</name>
    <dbReference type="NCBI Taxonomy" id="860376"/>
    <lineage>
        <taxon>Eukaryota</taxon>
        <taxon>Metazoa</taxon>
        <taxon>Ecdysozoa</taxon>
        <taxon>Nematoda</taxon>
        <taxon>Chromadorea</taxon>
        <taxon>Rhabditida</taxon>
        <taxon>Rhabditina</taxon>
        <taxon>Rhabditomorpha</taxon>
        <taxon>Rhabditoidea</taxon>
        <taxon>Rhabditidae</taxon>
        <taxon>Peloderinae</taxon>
        <taxon>Caenorhabditis</taxon>
    </lineage>
</organism>
<accession>A0A9P1MWR7</accession>
<evidence type="ECO:0000313" key="2">
    <source>
        <dbReference type="Proteomes" id="UP001152747"/>
    </source>
</evidence>
<evidence type="ECO:0000313" key="1">
    <source>
        <dbReference type="EMBL" id="CAI5443124.1"/>
    </source>
</evidence>
<gene>
    <name evidence="1" type="ORF">CAMP_LOCUS5761</name>
</gene>
<keyword evidence="2" id="KW-1185">Reference proteome</keyword>
<reference evidence="1" key="1">
    <citation type="submission" date="2022-11" db="EMBL/GenBank/DDBJ databases">
        <authorList>
            <person name="Kikuchi T."/>
        </authorList>
    </citation>
    <scope>NUCLEOTIDE SEQUENCE</scope>
    <source>
        <strain evidence="1">PS1010</strain>
    </source>
</reference>
<dbReference type="AlphaFoldDB" id="A0A9P1MWR7"/>
<dbReference type="Proteomes" id="UP001152747">
    <property type="component" value="Unassembled WGS sequence"/>
</dbReference>